<protein>
    <recommendedName>
        <fullName evidence="5">Myosin heavy chain-like protein</fullName>
    </recommendedName>
</protein>
<evidence type="ECO:0000313" key="3">
    <source>
        <dbReference type="EMBL" id="CAE6252604.1"/>
    </source>
</evidence>
<dbReference type="PANTHER" id="PTHR36390:SF1">
    <property type="entry name" value="MYOSIN HEAVY CHAIN-LIKE PROTEIN"/>
    <property type="match status" value="1"/>
</dbReference>
<accession>A0A8S2B6J9</accession>
<organism evidence="3 4">
    <name type="scientific">Arabidopsis arenosa</name>
    <name type="common">Sand rock-cress</name>
    <name type="synonym">Cardaminopsis arenosa</name>
    <dbReference type="NCBI Taxonomy" id="38785"/>
    <lineage>
        <taxon>Eukaryota</taxon>
        <taxon>Viridiplantae</taxon>
        <taxon>Streptophyta</taxon>
        <taxon>Embryophyta</taxon>
        <taxon>Tracheophyta</taxon>
        <taxon>Spermatophyta</taxon>
        <taxon>Magnoliopsida</taxon>
        <taxon>eudicotyledons</taxon>
        <taxon>Gunneridae</taxon>
        <taxon>Pentapetalae</taxon>
        <taxon>rosids</taxon>
        <taxon>malvids</taxon>
        <taxon>Brassicales</taxon>
        <taxon>Brassicaceae</taxon>
        <taxon>Camelineae</taxon>
        <taxon>Arabidopsis</taxon>
    </lineage>
</organism>
<name>A0A8S2B6J9_ARAAE</name>
<reference evidence="3" key="1">
    <citation type="submission" date="2021-01" db="EMBL/GenBank/DDBJ databases">
        <authorList>
            <person name="Bezrukov I."/>
        </authorList>
    </citation>
    <scope>NUCLEOTIDE SEQUENCE</scope>
</reference>
<evidence type="ECO:0008006" key="5">
    <source>
        <dbReference type="Google" id="ProtNLM"/>
    </source>
</evidence>
<gene>
    <name evidence="3" type="ORF">AARE701A_LOCUS22065</name>
</gene>
<dbReference type="Proteomes" id="UP000682877">
    <property type="component" value="Chromosome 8"/>
</dbReference>
<dbReference type="EMBL" id="LR999458">
    <property type="protein sequence ID" value="CAE6252604.1"/>
    <property type="molecule type" value="Genomic_DNA"/>
</dbReference>
<feature type="coiled-coil region" evidence="1">
    <location>
        <begin position="316"/>
        <end position="397"/>
    </location>
</feature>
<evidence type="ECO:0000256" key="2">
    <source>
        <dbReference type="SAM" id="MobiDB-lite"/>
    </source>
</evidence>
<proteinExistence type="predicted"/>
<evidence type="ECO:0000313" key="4">
    <source>
        <dbReference type="Proteomes" id="UP000682877"/>
    </source>
</evidence>
<evidence type="ECO:0000256" key="1">
    <source>
        <dbReference type="SAM" id="Coils"/>
    </source>
</evidence>
<sequence length="409" mass="47898">MSSNWGSNSRSNSSGSSSRSDVENSFDDEELLQIGTRCMELRREKEMLRESQSQSIELVRRLELNANSLSESRLEDKRRIQILEKELLNCYQEIDYLRDQVNFRGQEMNDLSEHVLDLEVKVTESGKLEEEVNYLREELCSSKSEQLLLLLELESTETELQLSLFSVEKLEESYSSLTLESQCEIESMKLDIVALEQELFDAQKFQGESTQENDKLREIVKELRLKSQEAEENAECLEKQNKKLMERCVASERNIKELCQSFRERLDSESEAPVNTDCFYAELNHMLPLPDETRECFHEIIKKLEVFRDAKQYDKMEDMARQILQYKDLVKQLKDELKEEKLKAKEEAEDLTQEMAELRYKMTCLLEEECKRRACIEQASLQRIANLEAQIKREKNKKSSTCLVPLSAV</sequence>
<dbReference type="PANTHER" id="PTHR36390">
    <property type="entry name" value="MYOSIN HEAVY CHAIN-LIKE PROTEIN"/>
    <property type="match status" value="1"/>
</dbReference>
<keyword evidence="4" id="KW-1185">Reference proteome</keyword>
<keyword evidence="1" id="KW-0175">Coiled coil</keyword>
<feature type="coiled-coil region" evidence="1">
    <location>
        <begin position="213"/>
        <end position="254"/>
    </location>
</feature>
<feature type="region of interest" description="Disordered" evidence="2">
    <location>
        <begin position="1"/>
        <end position="27"/>
    </location>
</feature>
<feature type="compositionally biased region" description="Low complexity" evidence="2">
    <location>
        <begin position="1"/>
        <end position="19"/>
    </location>
</feature>
<dbReference type="AlphaFoldDB" id="A0A8S2B6J9"/>